<keyword evidence="2" id="KW-1133">Transmembrane helix</keyword>
<evidence type="ECO:0000256" key="2">
    <source>
        <dbReference type="SAM" id="Phobius"/>
    </source>
</evidence>
<gene>
    <name evidence="3" type="ORF">OAUR00152_LOCUS41210</name>
</gene>
<feature type="compositionally biased region" description="Low complexity" evidence="1">
    <location>
        <begin position="58"/>
        <end position="70"/>
    </location>
</feature>
<evidence type="ECO:0000256" key="1">
    <source>
        <dbReference type="SAM" id="MobiDB-lite"/>
    </source>
</evidence>
<feature type="region of interest" description="Disordered" evidence="1">
    <location>
        <begin position="1"/>
        <end position="70"/>
    </location>
</feature>
<accession>A0A7S4K901</accession>
<dbReference type="AlphaFoldDB" id="A0A7S4K901"/>
<feature type="transmembrane region" description="Helical" evidence="2">
    <location>
        <begin position="141"/>
        <end position="164"/>
    </location>
</feature>
<keyword evidence="2" id="KW-0472">Membrane</keyword>
<feature type="transmembrane region" description="Helical" evidence="2">
    <location>
        <begin position="305"/>
        <end position="330"/>
    </location>
</feature>
<evidence type="ECO:0000313" key="3">
    <source>
        <dbReference type="EMBL" id="CAE2287477.1"/>
    </source>
</evidence>
<sequence length="369" mass="40937">MHQRKHRNQYDHDDGNDRKEPPHRMEGDLVDGLVREDPPYCAPDKALEHTVGADWEESSSSSSSLSSSSSFSSESVAWSTLRRKPLRQETKWSLASNTAFLLGSMLQTLPATWDLLELCAEGGDDDAENVDSDRDSAREHLYFFLTASGAFLYLVNALIDLAWATSGQERRAGRSWCQFDHDVRWEVWSAVAFGVGAAREFVGAVVFSRSGDDDDDDDLAPEESRAAARNNVLSMSTYLISGVLSLKGRGALTCTACWSCRRSLKRNIVAILVEVGEILFIFGSVADLALAFLDNRTVVDVPELTLAWGNFVSSLMWLVDAVLLLLSECIRHSLCIFRRRVGTNMLPVAMHVPLLPAGNNHNHHAKPHF</sequence>
<reference evidence="3" key="1">
    <citation type="submission" date="2021-01" db="EMBL/GenBank/DDBJ databases">
        <authorList>
            <person name="Corre E."/>
            <person name="Pelletier E."/>
            <person name="Niang G."/>
            <person name="Scheremetjew M."/>
            <person name="Finn R."/>
            <person name="Kale V."/>
            <person name="Holt S."/>
            <person name="Cochrane G."/>
            <person name="Meng A."/>
            <person name="Brown T."/>
            <person name="Cohen L."/>
        </authorList>
    </citation>
    <scope>NUCLEOTIDE SEQUENCE</scope>
    <source>
        <strain evidence="3">Isolate 1302-5</strain>
    </source>
</reference>
<organism evidence="3">
    <name type="scientific">Odontella aurita</name>
    <dbReference type="NCBI Taxonomy" id="265563"/>
    <lineage>
        <taxon>Eukaryota</taxon>
        <taxon>Sar</taxon>
        <taxon>Stramenopiles</taxon>
        <taxon>Ochrophyta</taxon>
        <taxon>Bacillariophyta</taxon>
        <taxon>Mediophyceae</taxon>
        <taxon>Biddulphiophycidae</taxon>
        <taxon>Eupodiscales</taxon>
        <taxon>Odontellaceae</taxon>
        <taxon>Odontella</taxon>
    </lineage>
</organism>
<feature type="compositionally biased region" description="Basic and acidic residues" evidence="1">
    <location>
        <begin position="8"/>
        <end position="38"/>
    </location>
</feature>
<proteinExistence type="predicted"/>
<feature type="transmembrane region" description="Helical" evidence="2">
    <location>
        <begin position="268"/>
        <end position="293"/>
    </location>
</feature>
<keyword evidence="2" id="KW-0812">Transmembrane</keyword>
<protein>
    <submittedName>
        <fullName evidence="3">Uncharacterized protein</fullName>
    </submittedName>
</protein>
<dbReference type="EMBL" id="HBKQ01060384">
    <property type="protein sequence ID" value="CAE2287477.1"/>
    <property type="molecule type" value="Transcribed_RNA"/>
</dbReference>
<feature type="transmembrane region" description="Helical" evidence="2">
    <location>
        <begin position="92"/>
        <end position="113"/>
    </location>
</feature>
<name>A0A7S4K901_9STRA</name>